<keyword evidence="2 5" id="KW-0812">Transmembrane</keyword>
<protein>
    <submittedName>
        <fullName evidence="7">MARVEL domain-containing protein</fullName>
    </submittedName>
</protein>
<evidence type="ECO:0000256" key="1">
    <source>
        <dbReference type="ARBA" id="ARBA00004141"/>
    </source>
</evidence>
<dbReference type="PANTHER" id="PTHR39608">
    <property type="entry name" value="INTEGRAL MEMBRANE PROTEIN (AFU_ORTHOLOGUE AFUA_5G08640)"/>
    <property type="match status" value="1"/>
</dbReference>
<reference evidence="7 8" key="1">
    <citation type="journal article" date="2024" name="J. Plant Pathol.">
        <title>Sequence and assembly of the genome of Seiridium unicorne, isolate CBS 538.82, causal agent of cypress canker disease.</title>
        <authorList>
            <person name="Scali E."/>
            <person name="Rocca G.D."/>
            <person name="Danti R."/>
            <person name="Garbelotto M."/>
            <person name="Barberini S."/>
            <person name="Baroncelli R."/>
            <person name="Emiliani G."/>
        </authorList>
    </citation>
    <scope>NUCLEOTIDE SEQUENCE [LARGE SCALE GENOMIC DNA]</scope>
    <source>
        <strain evidence="7 8">BM-138-508</strain>
    </source>
</reference>
<feature type="domain" description="MARVEL" evidence="6">
    <location>
        <begin position="8"/>
        <end position="134"/>
    </location>
</feature>
<dbReference type="PANTHER" id="PTHR39608:SF1">
    <property type="entry name" value="INTEGRAL MEMBRANE PROTEIN (AFU_ORTHOLOGUE AFUA_5G08640)"/>
    <property type="match status" value="1"/>
</dbReference>
<keyword evidence="3 5" id="KW-1133">Transmembrane helix</keyword>
<evidence type="ECO:0000313" key="8">
    <source>
        <dbReference type="Proteomes" id="UP001408356"/>
    </source>
</evidence>
<organism evidence="7 8">
    <name type="scientific">Seiridium unicorne</name>
    <dbReference type="NCBI Taxonomy" id="138068"/>
    <lineage>
        <taxon>Eukaryota</taxon>
        <taxon>Fungi</taxon>
        <taxon>Dikarya</taxon>
        <taxon>Ascomycota</taxon>
        <taxon>Pezizomycotina</taxon>
        <taxon>Sordariomycetes</taxon>
        <taxon>Xylariomycetidae</taxon>
        <taxon>Amphisphaeriales</taxon>
        <taxon>Sporocadaceae</taxon>
        <taxon>Seiridium</taxon>
    </lineage>
</organism>
<evidence type="ECO:0000256" key="4">
    <source>
        <dbReference type="ARBA" id="ARBA00023136"/>
    </source>
</evidence>
<dbReference type="EMBL" id="JARVKF010000443">
    <property type="protein sequence ID" value="KAK9413109.1"/>
    <property type="molecule type" value="Genomic_DNA"/>
</dbReference>
<keyword evidence="4 5" id="KW-0472">Membrane</keyword>
<evidence type="ECO:0000256" key="5">
    <source>
        <dbReference type="SAM" id="Phobius"/>
    </source>
</evidence>
<dbReference type="Pfam" id="PF01284">
    <property type="entry name" value="MARVEL"/>
    <property type="match status" value="1"/>
</dbReference>
<dbReference type="Proteomes" id="UP001408356">
    <property type="component" value="Unassembled WGS sequence"/>
</dbReference>
<feature type="transmembrane region" description="Helical" evidence="5">
    <location>
        <begin position="78"/>
        <end position="98"/>
    </location>
</feature>
<sequence length="160" mass="18673">MKLADLFSIILRLAEWISAAIVAGLAGSYLYILGRDDEDHWGQGRLIYTAVLAGISFLLALIWLFPFSRRFVHWPFDLVLFILWFIAFGLLFRFFHGLCGRDFHWGNAIVHFHCGKWRALMAFSLFSAICWLASGIIGIFWVRDHESRQYRRRTWGSSRV</sequence>
<dbReference type="InterPro" id="IPR008253">
    <property type="entry name" value="Marvel"/>
</dbReference>
<evidence type="ECO:0000313" key="7">
    <source>
        <dbReference type="EMBL" id="KAK9413109.1"/>
    </source>
</evidence>
<evidence type="ECO:0000259" key="6">
    <source>
        <dbReference type="Pfam" id="PF01284"/>
    </source>
</evidence>
<comment type="caution">
    <text evidence="7">The sequence shown here is derived from an EMBL/GenBank/DDBJ whole genome shotgun (WGS) entry which is preliminary data.</text>
</comment>
<evidence type="ECO:0000256" key="2">
    <source>
        <dbReference type="ARBA" id="ARBA00022692"/>
    </source>
</evidence>
<keyword evidence="8" id="KW-1185">Reference proteome</keyword>
<feature type="transmembrane region" description="Helical" evidence="5">
    <location>
        <begin position="118"/>
        <end position="142"/>
    </location>
</feature>
<accession>A0ABR2UF05</accession>
<comment type="subcellular location">
    <subcellularLocation>
        <location evidence="1">Membrane</location>
        <topology evidence="1">Multi-pass membrane protein</topology>
    </subcellularLocation>
</comment>
<feature type="transmembrane region" description="Helical" evidence="5">
    <location>
        <begin position="46"/>
        <end position="66"/>
    </location>
</feature>
<evidence type="ECO:0000256" key="3">
    <source>
        <dbReference type="ARBA" id="ARBA00022989"/>
    </source>
</evidence>
<gene>
    <name evidence="7" type="ORF">SUNI508_12094</name>
</gene>
<feature type="transmembrane region" description="Helical" evidence="5">
    <location>
        <begin position="12"/>
        <end position="34"/>
    </location>
</feature>
<name>A0ABR2UF05_9PEZI</name>
<proteinExistence type="predicted"/>